<dbReference type="EMBL" id="SLUB01000061">
    <property type="protein sequence ID" value="THE09843.1"/>
    <property type="molecule type" value="Genomic_DNA"/>
</dbReference>
<comment type="caution">
    <text evidence="2">The sequence shown here is derived from an EMBL/GenBank/DDBJ whole genome shotgun (WGS) entry which is preliminary data.</text>
</comment>
<evidence type="ECO:0000313" key="2">
    <source>
        <dbReference type="EMBL" id="THE09843.1"/>
    </source>
</evidence>
<gene>
    <name evidence="2" type="ORF">E1I69_20800</name>
</gene>
<organism evidence="2 3">
    <name type="scientific">Bacillus timonensis</name>
    <dbReference type="NCBI Taxonomy" id="1033734"/>
    <lineage>
        <taxon>Bacteria</taxon>
        <taxon>Bacillati</taxon>
        <taxon>Bacillota</taxon>
        <taxon>Bacilli</taxon>
        <taxon>Bacillales</taxon>
        <taxon>Bacillaceae</taxon>
        <taxon>Bacillus</taxon>
    </lineage>
</organism>
<protein>
    <submittedName>
        <fullName evidence="2">Uncharacterized protein</fullName>
    </submittedName>
</protein>
<name>A0A4V3V736_9BACI</name>
<evidence type="ECO:0000256" key="1">
    <source>
        <dbReference type="SAM" id="Phobius"/>
    </source>
</evidence>
<dbReference type="RefSeq" id="WP_161974956.1">
    <property type="nucleotide sequence ID" value="NZ_SLUB01000061.1"/>
</dbReference>
<sequence length="163" mass="18829">MLSGFIGPNLIHNILFKHGDTFWVITPFSSNIFMFVAAGFFILFCIGMIFESKMWNYAGGLFLLISIILGYYANFGNYTLVSEHAITIKNITKGVYQWDDIKEAIYIEEGYKKEGNLTVEGDKMFHLTFKDNKEETFEVSNRSLMANKIKQKLEEYDIEVQSK</sequence>
<keyword evidence="1" id="KW-0812">Transmembrane</keyword>
<keyword evidence="1" id="KW-1133">Transmembrane helix</keyword>
<evidence type="ECO:0000313" key="3">
    <source>
        <dbReference type="Proteomes" id="UP000306477"/>
    </source>
</evidence>
<dbReference type="Proteomes" id="UP000306477">
    <property type="component" value="Unassembled WGS sequence"/>
</dbReference>
<accession>A0A4V3V736</accession>
<feature type="transmembrane region" description="Helical" evidence="1">
    <location>
        <begin position="32"/>
        <end position="50"/>
    </location>
</feature>
<feature type="transmembrane region" description="Helical" evidence="1">
    <location>
        <begin position="57"/>
        <end position="73"/>
    </location>
</feature>
<dbReference type="AlphaFoldDB" id="A0A4V3V736"/>
<keyword evidence="3" id="KW-1185">Reference proteome</keyword>
<reference evidence="2 3" key="1">
    <citation type="journal article" date="2019" name="Indoor Air">
        <title>Impacts of indoor surface finishes on bacterial viability.</title>
        <authorList>
            <person name="Hu J."/>
            <person name="Maamar S.B."/>
            <person name="Glawe A.J."/>
            <person name="Gottel N."/>
            <person name="Gilbert J.A."/>
            <person name="Hartmann E.M."/>
        </authorList>
    </citation>
    <scope>NUCLEOTIDE SEQUENCE [LARGE SCALE GENOMIC DNA]</scope>
    <source>
        <strain evidence="2 3">AF060A6</strain>
    </source>
</reference>
<proteinExistence type="predicted"/>
<keyword evidence="1" id="KW-0472">Membrane</keyword>